<keyword evidence="3" id="KW-1185">Reference proteome</keyword>
<proteinExistence type="predicted"/>
<dbReference type="RefSeq" id="WP_380048753.1">
    <property type="nucleotide sequence ID" value="NZ_JBHSOH010000008.1"/>
</dbReference>
<name>A0ABW1DIV2_9DEIO</name>
<comment type="caution">
    <text evidence="2">The sequence shown here is derived from an EMBL/GenBank/DDBJ whole genome shotgun (WGS) entry which is preliminary data.</text>
</comment>
<organism evidence="2 3">
    <name type="scientific">Deinococcus petrolearius</name>
    <dbReference type="NCBI Taxonomy" id="1751295"/>
    <lineage>
        <taxon>Bacteria</taxon>
        <taxon>Thermotogati</taxon>
        <taxon>Deinococcota</taxon>
        <taxon>Deinococci</taxon>
        <taxon>Deinococcales</taxon>
        <taxon>Deinococcaceae</taxon>
        <taxon>Deinococcus</taxon>
    </lineage>
</organism>
<accession>A0ABW1DIV2</accession>
<dbReference type="Pfam" id="PF18480">
    <property type="entry name" value="DUF5615"/>
    <property type="match status" value="1"/>
</dbReference>
<evidence type="ECO:0000259" key="1">
    <source>
        <dbReference type="Pfam" id="PF18480"/>
    </source>
</evidence>
<evidence type="ECO:0000313" key="3">
    <source>
        <dbReference type="Proteomes" id="UP001595979"/>
    </source>
</evidence>
<gene>
    <name evidence="2" type="ORF">ACFPQ6_09610</name>
</gene>
<dbReference type="EMBL" id="JBHSOH010000008">
    <property type="protein sequence ID" value="MFC5848566.1"/>
    <property type="molecule type" value="Genomic_DNA"/>
</dbReference>
<sequence length="113" mass="12426">MSDPAYWLDAQLPPALAPWLTERFGVPAYSAAYLGFRDADDEVIFQAAREAGAVIVSKDSDFLERVLRVGPPPRLLYVTCGNTTKAQLTELFDLHFAEAHRLFGAGEAIVELS</sequence>
<reference evidence="3" key="1">
    <citation type="journal article" date="2019" name="Int. J. Syst. Evol. Microbiol.">
        <title>The Global Catalogue of Microorganisms (GCM) 10K type strain sequencing project: providing services to taxonomists for standard genome sequencing and annotation.</title>
        <authorList>
            <consortium name="The Broad Institute Genomics Platform"/>
            <consortium name="The Broad Institute Genome Sequencing Center for Infectious Disease"/>
            <person name="Wu L."/>
            <person name="Ma J."/>
        </authorList>
    </citation>
    <scope>NUCLEOTIDE SEQUENCE [LARGE SCALE GENOMIC DNA]</scope>
    <source>
        <strain evidence="3">CGMCC 1.15053</strain>
    </source>
</reference>
<evidence type="ECO:0000313" key="2">
    <source>
        <dbReference type="EMBL" id="MFC5848566.1"/>
    </source>
</evidence>
<feature type="domain" description="DUF5615" evidence="1">
    <location>
        <begin position="6"/>
        <end position="106"/>
    </location>
</feature>
<protein>
    <submittedName>
        <fullName evidence="2">DUF5615 family PIN-like protein</fullName>
    </submittedName>
</protein>
<dbReference type="InterPro" id="IPR041049">
    <property type="entry name" value="DUF5615"/>
</dbReference>
<dbReference type="Proteomes" id="UP001595979">
    <property type="component" value="Unassembled WGS sequence"/>
</dbReference>